<dbReference type="OrthoDB" id="3886018at2759"/>
<dbReference type="InterPro" id="IPR001810">
    <property type="entry name" value="F-box_dom"/>
</dbReference>
<dbReference type="Proteomes" id="UP000235023">
    <property type="component" value="Unassembled WGS sequence"/>
</dbReference>
<dbReference type="AlphaFoldDB" id="A0A2J5HZZ8"/>
<dbReference type="Pfam" id="PF00646">
    <property type="entry name" value="F-box"/>
    <property type="match status" value="1"/>
</dbReference>
<dbReference type="InterPro" id="IPR036047">
    <property type="entry name" value="F-box-like_dom_sf"/>
</dbReference>
<evidence type="ECO:0000259" key="1">
    <source>
        <dbReference type="PROSITE" id="PS50181"/>
    </source>
</evidence>
<protein>
    <recommendedName>
        <fullName evidence="1">F-box domain-containing protein</fullName>
    </recommendedName>
</protein>
<name>A0A2J5HZZ8_9EURO</name>
<keyword evidence="3" id="KW-1185">Reference proteome</keyword>
<dbReference type="SUPFAM" id="SSF81383">
    <property type="entry name" value="F-box domain"/>
    <property type="match status" value="1"/>
</dbReference>
<proteinExistence type="predicted"/>
<dbReference type="EMBL" id="KZ559521">
    <property type="protein sequence ID" value="PLN83087.1"/>
    <property type="molecule type" value="Genomic_DNA"/>
</dbReference>
<accession>A0A2J5HZZ8</accession>
<dbReference type="CDD" id="cd09917">
    <property type="entry name" value="F-box_SF"/>
    <property type="match status" value="1"/>
</dbReference>
<dbReference type="PROSITE" id="PS50181">
    <property type="entry name" value="FBOX"/>
    <property type="match status" value="1"/>
</dbReference>
<evidence type="ECO:0000313" key="3">
    <source>
        <dbReference type="Proteomes" id="UP000235023"/>
    </source>
</evidence>
<feature type="domain" description="F-box" evidence="1">
    <location>
        <begin position="1"/>
        <end position="49"/>
    </location>
</feature>
<gene>
    <name evidence="2" type="ORF">BDW42DRAFT_68325</name>
</gene>
<evidence type="ECO:0000313" key="2">
    <source>
        <dbReference type="EMBL" id="PLN83087.1"/>
    </source>
</evidence>
<reference evidence="3" key="1">
    <citation type="submission" date="2017-12" db="EMBL/GenBank/DDBJ databases">
        <authorList>
            <consortium name="DOE Joint Genome Institute"/>
            <person name="Mondo S.J."/>
            <person name="Kjaerbolling I."/>
            <person name="Vesth T.C."/>
            <person name="Frisvad J.C."/>
            <person name="Nybo J.L."/>
            <person name="Theobald S."/>
            <person name="Kuo A."/>
            <person name="Bowyer P."/>
            <person name="Matsuda Y."/>
            <person name="Lyhne E.K."/>
            <person name="Kogle M.E."/>
            <person name="Clum A."/>
            <person name="Lipzen A."/>
            <person name="Salamov A."/>
            <person name="Ngan C.Y."/>
            <person name="Daum C."/>
            <person name="Chiniquy J."/>
            <person name="Barry K."/>
            <person name="LaButti K."/>
            <person name="Haridas S."/>
            <person name="Simmons B.A."/>
            <person name="Magnuson J.K."/>
            <person name="Mortensen U.H."/>
            <person name="Larsen T.O."/>
            <person name="Grigoriev I.V."/>
            <person name="Baker S.E."/>
            <person name="Andersen M.R."/>
            <person name="Nordberg H.P."/>
            <person name="Cantor M.N."/>
            <person name="Hua S.X."/>
        </authorList>
    </citation>
    <scope>NUCLEOTIDE SEQUENCE [LARGE SCALE GENOMIC DNA]</scope>
    <source>
        <strain evidence="3">IBT 19404</strain>
    </source>
</reference>
<dbReference type="SMART" id="SM00256">
    <property type="entry name" value="FBOX"/>
    <property type="match status" value="1"/>
</dbReference>
<organism evidence="2 3">
    <name type="scientific">Aspergillus taichungensis</name>
    <dbReference type="NCBI Taxonomy" id="482145"/>
    <lineage>
        <taxon>Eukaryota</taxon>
        <taxon>Fungi</taxon>
        <taxon>Dikarya</taxon>
        <taxon>Ascomycota</taxon>
        <taxon>Pezizomycotina</taxon>
        <taxon>Eurotiomycetes</taxon>
        <taxon>Eurotiomycetidae</taxon>
        <taxon>Eurotiales</taxon>
        <taxon>Aspergillaceae</taxon>
        <taxon>Aspergillus</taxon>
        <taxon>Aspergillus subgen. Circumdati</taxon>
    </lineage>
</organism>
<sequence length="401" mass="45324">MSITNLPLELVQEILLYLNLRSIRDFRLVNRSCKEACNGPPWVRFFTSLRTGLSHATLGFCDGLITRYNLERTVRRLEILAQCMVPPDMREYLELQRRRRVGSSAVPITSLEEPHFTELHAAVQRDSLEWLRSHRWSNHPNVDRATISRLTSILCRLEKLDTVILSPSLTRGYGTDPYYVETHLPPGHYMTLMAMARSNIQVSTLSVFGDTTFFCFLHGDLCSALSSNPAELRVIGERLETLKLGMSATGNGYNPNTHDTTGLARFLQHTPHLRKLDLALRNTHGRTAVSDAIFVAVANDVYLPRLEECGLSGFCCRDDGSLRMFLTRHAGTLQRLFLTSMGIGSGSWHIALCQLYLISAFPAFKCARLYQLSVGWVMTYLQPTIVTRTETGVIEKRTGWV</sequence>